<accession>A0ACC3BCV7</accession>
<proteinExistence type="predicted"/>
<keyword evidence="2" id="KW-1185">Reference proteome</keyword>
<comment type="caution">
    <text evidence="1">The sequence shown here is derived from an EMBL/GenBank/DDBJ whole genome shotgun (WGS) entry which is preliminary data.</text>
</comment>
<dbReference type="Proteomes" id="UP001177260">
    <property type="component" value="Unassembled WGS sequence"/>
</dbReference>
<sequence length="279" mass="29440">MASPISSLNGGFALVTGAASGIGQETVFSLAQAGVEGILLADLDLEKAESTISESKKFATHSNFRAIAVQTDVTDEKSVENAVEAAKKEFGRIDHCMGNLSGAVTEHLNIEMYDKTMAVNARSTMLVLRAVSAAMAVQEPLEYTSPRHGTKRSLGRGSIVIVCSVNGLVAAPGMLNYSASKWAVIGIAKTAAVDNIKNHVRVNIVCPAWTQTPMMERSLERVPQLGPIIQAVSPLKRGAFPEEVADSILFLCSPASSYINGSVVNIDAGLTLTVQRGPA</sequence>
<reference evidence="1 2" key="1">
    <citation type="journal article" date="2023" name="ACS Omega">
        <title>Identification of the Neoaspergillic Acid Biosynthesis Gene Cluster by Establishing an In Vitro CRISPR-Ribonucleoprotein Genetic System in Aspergillus melleus.</title>
        <authorList>
            <person name="Yuan B."/>
            <person name="Grau M.F."/>
            <person name="Murata R.M."/>
            <person name="Torok T."/>
            <person name="Venkateswaran K."/>
            <person name="Stajich J.E."/>
            <person name="Wang C.C.C."/>
        </authorList>
    </citation>
    <scope>NUCLEOTIDE SEQUENCE [LARGE SCALE GENOMIC DNA]</scope>
    <source>
        <strain evidence="1 2">IMV 1140</strain>
    </source>
</reference>
<evidence type="ECO:0000313" key="1">
    <source>
        <dbReference type="EMBL" id="KAK1148132.1"/>
    </source>
</evidence>
<name>A0ACC3BCV7_9EURO</name>
<protein>
    <submittedName>
        <fullName evidence="1">Uncharacterized protein</fullName>
    </submittedName>
</protein>
<gene>
    <name evidence="1" type="ORF">N8T08_010771</name>
</gene>
<evidence type="ECO:0000313" key="2">
    <source>
        <dbReference type="Proteomes" id="UP001177260"/>
    </source>
</evidence>
<organism evidence="1 2">
    <name type="scientific">Aspergillus melleus</name>
    <dbReference type="NCBI Taxonomy" id="138277"/>
    <lineage>
        <taxon>Eukaryota</taxon>
        <taxon>Fungi</taxon>
        <taxon>Dikarya</taxon>
        <taxon>Ascomycota</taxon>
        <taxon>Pezizomycotina</taxon>
        <taxon>Eurotiomycetes</taxon>
        <taxon>Eurotiomycetidae</taxon>
        <taxon>Eurotiales</taxon>
        <taxon>Aspergillaceae</taxon>
        <taxon>Aspergillus</taxon>
        <taxon>Aspergillus subgen. Circumdati</taxon>
    </lineage>
</organism>
<dbReference type="EMBL" id="JAOPJF010000009">
    <property type="protein sequence ID" value="KAK1148132.1"/>
    <property type="molecule type" value="Genomic_DNA"/>
</dbReference>